<proteinExistence type="inferred from homology"/>
<keyword evidence="1 3" id="KW-0663">Pyridoxal phosphate</keyword>
<evidence type="ECO:0000313" key="4">
    <source>
        <dbReference type="EMBL" id="CAH0995218.1"/>
    </source>
</evidence>
<dbReference type="RefSeq" id="WP_238805670.1">
    <property type="nucleotide sequence ID" value="NZ_CAKLPY010000001.1"/>
</dbReference>
<dbReference type="Gene3D" id="3.40.640.10">
    <property type="entry name" value="Type I PLP-dependent aspartate aminotransferase-like (Major domain)"/>
    <property type="match status" value="1"/>
</dbReference>
<comment type="caution">
    <text evidence="4">The sequence shown here is derived from an EMBL/GenBank/DDBJ whole genome shotgun (WGS) entry which is preliminary data.</text>
</comment>
<dbReference type="PANTHER" id="PTHR30244:SF9">
    <property type="entry name" value="PROTEIN RV3402C"/>
    <property type="match status" value="1"/>
</dbReference>
<dbReference type="InterPro" id="IPR015424">
    <property type="entry name" value="PyrdxlP-dep_Trfase"/>
</dbReference>
<evidence type="ECO:0000256" key="2">
    <source>
        <dbReference type="ARBA" id="ARBA00037999"/>
    </source>
</evidence>
<dbReference type="InterPro" id="IPR000653">
    <property type="entry name" value="DegT/StrS_aminotransferase"/>
</dbReference>
<gene>
    <name evidence="4" type="primary">vioA</name>
    <name evidence="4" type="ORF">EMA8858_01338</name>
</gene>
<protein>
    <submittedName>
        <fullName evidence="4">dTDP-4-amino-4,6-dideoxy-D-glucose transaminase</fullName>
        <ecNumber evidence="4">2.6.1.33</ecNumber>
    </submittedName>
</protein>
<reference evidence="4" key="1">
    <citation type="submission" date="2021-12" db="EMBL/GenBank/DDBJ databases">
        <authorList>
            <person name="Rodrigo-Torres L."/>
            <person name="Arahal R. D."/>
            <person name="Lucena T."/>
        </authorList>
    </citation>
    <scope>NUCLEOTIDE SEQUENCE</scope>
    <source>
        <strain evidence="4">CECT 8858</strain>
    </source>
</reference>
<comment type="similarity">
    <text evidence="2 3">Belongs to the DegT/DnrJ/EryC1 family.</text>
</comment>
<dbReference type="InterPro" id="IPR015421">
    <property type="entry name" value="PyrdxlP-dep_Trfase_major"/>
</dbReference>
<dbReference type="EC" id="2.6.1.33" evidence="4"/>
<name>A0ABM9APL2_9BACT</name>
<dbReference type="Pfam" id="PF01041">
    <property type="entry name" value="DegT_DnrJ_EryC1"/>
    <property type="match status" value="1"/>
</dbReference>
<dbReference type="EMBL" id="CAKLPY010000001">
    <property type="protein sequence ID" value="CAH0995218.1"/>
    <property type="molecule type" value="Genomic_DNA"/>
</dbReference>
<dbReference type="CDD" id="cd00616">
    <property type="entry name" value="AHBA_syn"/>
    <property type="match status" value="1"/>
</dbReference>
<evidence type="ECO:0000256" key="3">
    <source>
        <dbReference type="RuleBase" id="RU004508"/>
    </source>
</evidence>
<sequence>MAINVTKSFLPPIEEYQEIIKGIWENTWLTNNGPLVRKLEGQLKEYLDVENLLFVSNGTIAIQIALKALNITGEIITTPFSYCATTTSILWENLQPVFVDIEPKTYNINADLIEVAITDKTSAIMATHVYGRPCEVEKIEAIAQKHNLKVIYDGAHCFGATYKGKSLLSFGDITTCSFHATKVFHTIEGGSVVCNNIDLLKKLELYRSFGHKNDDYYMMGINAKNSEFHAAMGLCNLPKVGNIIENRKVISEKYDSLLNWEKLERPSNEIAGFTYNYSYYPIVLASEEKLIQVTDALKKEEITPRRYFYPSLNQLPYLDFYNPCPVSESISSRALSLPLYYDLSLDDVEKISAIINQNL</sequence>
<dbReference type="GO" id="GO:0019179">
    <property type="term" value="F:dTDP-4-amino-4,6-dideoxy-D-glucose transaminase activity"/>
    <property type="evidence" value="ECO:0007669"/>
    <property type="project" value="UniProtKB-EC"/>
</dbReference>
<organism evidence="4 5">
    <name type="scientific">Emticicia aquatica</name>
    <dbReference type="NCBI Taxonomy" id="1681835"/>
    <lineage>
        <taxon>Bacteria</taxon>
        <taxon>Pseudomonadati</taxon>
        <taxon>Bacteroidota</taxon>
        <taxon>Cytophagia</taxon>
        <taxon>Cytophagales</taxon>
        <taxon>Leadbetterellaceae</taxon>
        <taxon>Emticicia</taxon>
    </lineage>
</organism>
<keyword evidence="4" id="KW-0032">Aminotransferase</keyword>
<dbReference type="SUPFAM" id="SSF53383">
    <property type="entry name" value="PLP-dependent transferases"/>
    <property type="match status" value="1"/>
</dbReference>
<evidence type="ECO:0000313" key="5">
    <source>
        <dbReference type="Proteomes" id="UP000837932"/>
    </source>
</evidence>
<dbReference type="PIRSF" id="PIRSF000390">
    <property type="entry name" value="PLP_StrS"/>
    <property type="match status" value="1"/>
</dbReference>
<dbReference type="PANTHER" id="PTHR30244">
    <property type="entry name" value="TRANSAMINASE"/>
    <property type="match status" value="1"/>
</dbReference>
<keyword evidence="4" id="KW-0808">Transferase</keyword>
<keyword evidence="5" id="KW-1185">Reference proteome</keyword>
<dbReference type="Proteomes" id="UP000837932">
    <property type="component" value="Unassembled WGS sequence"/>
</dbReference>
<accession>A0ABM9APL2</accession>
<evidence type="ECO:0000256" key="1">
    <source>
        <dbReference type="ARBA" id="ARBA00022898"/>
    </source>
</evidence>